<dbReference type="InParanoid" id="A0A1X7UVC6"/>
<reference evidence="8" key="2">
    <citation type="submission" date="2017-05" db="UniProtKB">
        <authorList>
            <consortium name="EnsemblMetazoa"/>
        </authorList>
    </citation>
    <scope>IDENTIFICATION</scope>
</reference>
<keyword evidence="3" id="KW-0347">Helicase</keyword>
<sequence length="1146" mass="131616">MGGAKLYTCIVMDWSKQEKDLDRIFFKNFSLIQRGSQEHKDFWKFFYRYQKFNASKEKTKAEKNVEWSASSEGESSKDPFSFPPVYDRSHRICFNVETDNLEYQLRVLQQRREDERKKSSPLTLKHLLEFRSVIRHFLNFQQKTKFQRIQKIIRDQSELPIYQFKDQILSAVRDNQVVLIAGDTGCGKSTQVPQYLLRGSYEKIACTQPRRIACLSLAKRVSYETLNEYRTEIAYQVRFERSRTPATKVLFLTEGLLLRQLSTDRDLSRYDVIIIDEVHERHINSDFLLGVLRILIDQRSDLKLILMSATINISLFSDYFQGAPVIKVPGRLYPIDLQYMPISNASVLQPTAQKSSKLDPQPYLRILQLIDNKYPRSERGDVLVFLSGMNEIASLLHEVKSYGEATGRWIGLPLHSALSIEEQDKVFDVAPDGTRKCIISTNIAETSITIDGIRFVIDSGKVKEMGYDSHTKMNRLQEFWISQASSEQRKGRAGRTGPGVCFRLYSESDYSSFPEYATPEIQRVPLESLVLQTIALDLGNIRKFPFIESPSLSSIETSVAFLKEQDALTNDERLTPVGKMLAQLPVDVVIGKMLIMGSLFHVIEPVLIIAAGLSVQSPFTQTAFNQDESSAQSTRQSLESDHGDPYTLLNAFDEWINVKRDGVKASSQWCKRRGIEEQRLYEMVKLRQQFRDVLLDHELLEREFHEASGEEEERERKSRWFQLSEVQQEELRSMRKRHRTENKQRKVLKMDHEVDEEEEVSIAAGLKHLEFKLLHDLSQLQDGSSERRSYSLRDINLLKIVICSGLYPQVAIGDDCNTFKKGSEQIFHTKSKSFLVLHPTSVFSSNPDLLFQQQEGGKKVHYLLAYEKLLETNRPYMVNALKVPALQTLLLFTQSIDTNESCSRLVVDEWLEIVFTGEDTGQEVMSIVQTLRGTWSRILEMKLAKKSKRDDEDDDQGRESDEIQSLERLLGSRLAEFLDSDYNYTLSQISSSIRPHLYKGPSSTSTTSGGEGGGTKGLPGKLTVGSSKSSPSPHPTKGGFMITHYFTYDCLVDPSQAEASSSLSQHLRNVWVCPSCHQSLVVNMAEQLSHRGECEIEQQAKRKEEKRKEEERAVINTREYHCKECDRVFQFTSIEILRHKRQHKQN</sequence>
<organism evidence="8">
    <name type="scientific">Amphimedon queenslandica</name>
    <name type="common">Sponge</name>
    <dbReference type="NCBI Taxonomy" id="400682"/>
    <lineage>
        <taxon>Eukaryota</taxon>
        <taxon>Metazoa</taxon>
        <taxon>Porifera</taxon>
        <taxon>Demospongiae</taxon>
        <taxon>Heteroscleromorpha</taxon>
        <taxon>Haplosclerida</taxon>
        <taxon>Niphatidae</taxon>
        <taxon>Amphimedon</taxon>
    </lineage>
</organism>
<dbReference type="InterPro" id="IPR027417">
    <property type="entry name" value="P-loop_NTPase"/>
</dbReference>
<evidence type="ECO:0000256" key="3">
    <source>
        <dbReference type="ARBA" id="ARBA00022806"/>
    </source>
</evidence>
<keyword evidence="4" id="KW-0067">ATP-binding</keyword>
<dbReference type="InterPro" id="IPR011545">
    <property type="entry name" value="DEAD/DEAH_box_helicase_dom"/>
</dbReference>
<dbReference type="Pfam" id="PF00271">
    <property type="entry name" value="Helicase_C"/>
    <property type="match status" value="1"/>
</dbReference>
<dbReference type="PANTHER" id="PTHR18934:SF221">
    <property type="entry name" value="ATP-DEPENDENT RNA HELICASE DHX34-RELATED"/>
    <property type="match status" value="1"/>
</dbReference>
<dbReference type="Pfam" id="PF24485">
    <property type="entry name" value="zf-C2H2_DHX34"/>
    <property type="match status" value="1"/>
</dbReference>
<dbReference type="GO" id="GO:0003723">
    <property type="term" value="F:RNA binding"/>
    <property type="evidence" value="ECO:0007669"/>
    <property type="project" value="TreeGrafter"/>
</dbReference>
<feature type="domain" description="Helicase ATP-binding" evidence="6">
    <location>
        <begin position="169"/>
        <end position="329"/>
    </location>
</feature>
<dbReference type="InterPro" id="IPR001650">
    <property type="entry name" value="Helicase_C-like"/>
</dbReference>
<dbReference type="KEGG" id="aqu:100638901"/>
<name>A0A1X7UVC6_AMPQE</name>
<protein>
    <recommendedName>
        <fullName evidence="10">RNA helicase</fullName>
    </recommendedName>
</protein>
<dbReference type="InterPro" id="IPR007502">
    <property type="entry name" value="Helicase-assoc_dom"/>
</dbReference>
<dbReference type="InterPro" id="IPR011709">
    <property type="entry name" value="DEAD-box_helicase_OB_fold"/>
</dbReference>
<evidence type="ECO:0000256" key="1">
    <source>
        <dbReference type="ARBA" id="ARBA00022741"/>
    </source>
</evidence>
<dbReference type="SMART" id="SM00487">
    <property type="entry name" value="DEXDc"/>
    <property type="match status" value="1"/>
</dbReference>
<dbReference type="GO" id="GO:0004386">
    <property type="term" value="F:helicase activity"/>
    <property type="evidence" value="ECO:0007669"/>
    <property type="project" value="UniProtKB-KW"/>
</dbReference>
<dbReference type="Pfam" id="PF07717">
    <property type="entry name" value="OB_NTP_bind"/>
    <property type="match status" value="1"/>
</dbReference>
<dbReference type="eggNOG" id="KOG0922">
    <property type="taxonomic scope" value="Eukaryota"/>
</dbReference>
<dbReference type="Proteomes" id="UP000007879">
    <property type="component" value="Unassembled WGS sequence"/>
</dbReference>
<dbReference type="CDD" id="cd18791">
    <property type="entry name" value="SF2_C_RHA"/>
    <property type="match status" value="1"/>
</dbReference>
<dbReference type="GO" id="GO:0005524">
    <property type="term" value="F:ATP binding"/>
    <property type="evidence" value="ECO:0007669"/>
    <property type="project" value="UniProtKB-KW"/>
</dbReference>
<dbReference type="InterPro" id="IPR056382">
    <property type="entry name" value="DHX34_Znf-C2H2"/>
</dbReference>
<evidence type="ECO:0000259" key="7">
    <source>
        <dbReference type="PROSITE" id="PS51194"/>
    </source>
</evidence>
<feature type="domain" description="Helicase C-terminal" evidence="7">
    <location>
        <begin position="369"/>
        <end position="537"/>
    </location>
</feature>
<dbReference type="Gene3D" id="1.20.120.1080">
    <property type="match status" value="1"/>
</dbReference>
<dbReference type="OrthoDB" id="10253254at2759"/>
<dbReference type="InterPro" id="IPR014001">
    <property type="entry name" value="Helicase_ATP-bd"/>
</dbReference>
<dbReference type="EnsemblMetazoa" id="Aqu2.1.31337_001">
    <property type="protein sequence ID" value="Aqu2.1.31337_001"/>
    <property type="gene ID" value="Aqu2.1.31337"/>
</dbReference>
<keyword evidence="9" id="KW-1185">Reference proteome</keyword>
<feature type="region of interest" description="Disordered" evidence="5">
    <location>
        <begin position="997"/>
        <end position="1036"/>
    </location>
</feature>
<dbReference type="PROSITE" id="PS51192">
    <property type="entry name" value="HELICASE_ATP_BIND_1"/>
    <property type="match status" value="1"/>
</dbReference>
<dbReference type="Pfam" id="PF00270">
    <property type="entry name" value="DEAD"/>
    <property type="match status" value="1"/>
</dbReference>
<accession>A0A1X7UVC6</accession>
<keyword evidence="2" id="KW-0378">Hydrolase</keyword>
<evidence type="ECO:0000313" key="9">
    <source>
        <dbReference type="Proteomes" id="UP000007879"/>
    </source>
</evidence>
<dbReference type="Gene3D" id="3.40.50.300">
    <property type="entry name" value="P-loop containing nucleotide triphosphate hydrolases"/>
    <property type="match status" value="2"/>
</dbReference>
<evidence type="ECO:0000256" key="4">
    <source>
        <dbReference type="ARBA" id="ARBA00022840"/>
    </source>
</evidence>
<dbReference type="FunFam" id="1.20.120.1080:FF:000005">
    <property type="entry name" value="ATP-dependent helicase HrpA"/>
    <property type="match status" value="1"/>
</dbReference>
<dbReference type="SUPFAM" id="SSF52540">
    <property type="entry name" value="P-loop containing nucleoside triphosphate hydrolases"/>
    <property type="match status" value="1"/>
</dbReference>
<dbReference type="FunFam" id="3.40.50.300:FF:000725">
    <property type="entry name" value="probable ATP-dependent RNA helicase DHX34"/>
    <property type="match status" value="1"/>
</dbReference>
<dbReference type="AlphaFoldDB" id="A0A1X7UVC6"/>
<evidence type="ECO:0000256" key="2">
    <source>
        <dbReference type="ARBA" id="ARBA00022801"/>
    </source>
</evidence>
<dbReference type="PANTHER" id="PTHR18934">
    <property type="entry name" value="ATP-DEPENDENT RNA HELICASE"/>
    <property type="match status" value="1"/>
</dbReference>
<dbReference type="STRING" id="400682.A0A1X7UVC6"/>
<evidence type="ECO:0000313" key="8">
    <source>
        <dbReference type="EnsemblMetazoa" id="Aqu2.1.31337_001"/>
    </source>
</evidence>
<dbReference type="SMART" id="SM00490">
    <property type="entry name" value="HELICc"/>
    <property type="match status" value="1"/>
</dbReference>
<reference evidence="9" key="1">
    <citation type="journal article" date="2010" name="Nature">
        <title>The Amphimedon queenslandica genome and the evolution of animal complexity.</title>
        <authorList>
            <person name="Srivastava M."/>
            <person name="Simakov O."/>
            <person name="Chapman J."/>
            <person name="Fahey B."/>
            <person name="Gauthier M.E."/>
            <person name="Mitros T."/>
            <person name="Richards G.S."/>
            <person name="Conaco C."/>
            <person name="Dacre M."/>
            <person name="Hellsten U."/>
            <person name="Larroux C."/>
            <person name="Putnam N.H."/>
            <person name="Stanke M."/>
            <person name="Adamska M."/>
            <person name="Darling A."/>
            <person name="Degnan S.M."/>
            <person name="Oakley T.H."/>
            <person name="Plachetzki D.C."/>
            <person name="Zhai Y."/>
            <person name="Adamski M."/>
            <person name="Calcino A."/>
            <person name="Cummins S.F."/>
            <person name="Goodstein D.M."/>
            <person name="Harris C."/>
            <person name="Jackson D.J."/>
            <person name="Leys S.P."/>
            <person name="Shu S."/>
            <person name="Woodcroft B.J."/>
            <person name="Vervoort M."/>
            <person name="Kosik K.S."/>
            <person name="Manning G."/>
            <person name="Degnan B.M."/>
            <person name="Rokhsar D.S."/>
        </authorList>
    </citation>
    <scope>NUCLEOTIDE SEQUENCE [LARGE SCALE GENOMIC DNA]</scope>
</reference>
<evidence type="ECO:0000256" key="5">
    <source>
        <dbReference type="SAM" id="MobiDB-lite"/>
    </source>
</evidence>
<dbReference type="GO" id="GO:0016787">
    <property type="term" value="F:hydrolase activity"/>
    <property type="evidence" value="ECO:0007669"/>
    <property type="project" value="UniProtKB-KW"/>
</dbReference>
<dbReference type="EnsemblMetazoa" id="XM_019996701.1">
    <property type="protein sequence ID" value="XP_019852260.1"/>
    <property type="gene ID" value="LOC100638901"/>
</dbReference>
<feature type="compositionally biased region" description="Low complexity" evidence="5">
    <location>
        <begin position="1018"/>
        <end position="1031"/>
    </location>
</feature>
<dbReference type="Pfam" id="PF21010">
    <property type="entry name" value="HA2_C"/>
    <property type="match status" value="1"/>
</dbReference>
<keyword evidence="1" id="KW-0547">Nucleotide-binding</keyword>
<gene>
    <name evidence="8" type="primary">100638901</name>
</gene>
<evidence type="ECO:0008006" key="10">
    <source>
        <dbReference type="Google" id="ProtNLM"/>
    </source>
</evidence>
<dbReference type="SMART" id="SM00847">
    <property type="entry name" value="HA2"/>
    <property type="match status" value="1"/>
</dbReference>
<dbReference type="FunFam" id="3.40.50.300:FF:000540">
    <property type="entry name" value="probable ATP-dependent RNA helicase DHX34"/>
    <property type="match status" value="1"/>
</dbReference>
<dbReference type="PROSITE" id="PS51194">
    <property type="entry name" value="HELICASE_CTER"/>
    <property type="match status" value="1"/>
</dbReference>
<evidence type="ECO:0000259" key="6">
    <source>
        <dbReference type="PROSITE" id="PS51192"/>
    </source>
</evidence>
<proteinExistence type="predicted"/>